<dbReference type="PROSITE" id="PS00086">
    <property type="entry name" value="CYTOCHROME_P450"/>
    <property type="match status" value="2"/>
</dbReference>
<keyword evidence="6" id="KW-0408">Iron</keyword>
<evidence type="ECO:0000256" key="1">
    <source>
        <dbReference type="ARBA" id="ARBA00004370"/>
    </source>
</evidence>
<comment type="similarity">
    <text evidence="2">Belongs to the cytochrome P450 family.</text>
</comment>
<dbReference type="InterPro" id="IPR002401">
    <property type="entry name" value="Cyt_P450_E_grp-I"/>
</dbReference>
<reference evidence="10" key="1">
    <citation type="submission" date="2019-03" db="EMBL/GenBank/DDBJ databases">
        <authorList>
            <person name="Mank J."/>
            <person name="Almeida P."/>
        </authorList>
    </citation>
    <scope>NUCLEOTIDE SEQUENCE</scope>
    <source>
        <strain evidence="10">78183</strain>
    </source>
</reference>
<sequence length="1044" mass="118679">MLLLENMLFCYCLALFFLIFLVIKHVFHGNKNLPPGPPSLPIIGHLHLLKQPLHQTLQTLLQQYGPILSLKVGCRSMLVLSSPSAVEECFTKNDVVLSNRPTSFVGDNLTYNYTTIIFSPYGHLWRTLRRFAVLELFSQKALNKFSSVRREEVCSLLRQLSKVSCSGTKKVDLRYFFSLLSYNIALRMSAGKKYIEEEIACSDLGKQDLKEIKKIFNPPISFGLCDFFPAFKWIDYKGYKKSVIKLRHGRDGFLQGLVDEIRQKKTSSCSSPDVGLEKTAVIEILLSLQEQEPDFYTDDIIKGLVAAMLIAGTETVSVTMEWAMSALLNHPEILQKVRAEIASEVGHERLVEELDLPKLKYLRCVINETLRLYPVVPLLLPRCASEDCTVAGFEVPRDTILLVNAFAMQRDPEMWEEPNRFEPERFAVTLEEKEGVKFIPFGMGRRACPGSTMGMRAIMLAMAGLIQCFEWERTGQEMVDMTPVVSTSMVKAQPLEAFCKPYGSMANLFSQLYFREDAFSEKMHKPAQRKMEVFHWFNFAALFFFLVLASKLVIYKLGNPKNLPPSPPSRPIIGHLHLLNQPLHRTLCELSNKYGDILFLRFGTRKVLVISSPSAVEECFTRKDVIFANRPRTVAGKHLNYNSTTMGFSSYGEHWRNLRRLTTVELFSTNRVATFSDMRKEEVQLLLKQLFRDSSKQQAKVGLTTSFMELTFNVAMRMIAGKRYYGKEVVDEEARQFQNLIKEMEALRGSSNMNDFFPVLQWIDFQGLEKRMMGLMKKMDRFLQDLIEEHQRVRSQSSQSTKIPGLGHQKRNMTLIDVMLSLKETEPEFYTDQTIKGVIMSTLTAGSQTSAATLEWAMSLLLNNPETMQKASEEIDGIVGAEHILDEVDVTKLSYLQNIINETLRLFPPAPLLLPHESSEDCTVSGFHVPRGTMLLVNTWSIHRDAKLWAEPTKFMPERFEGGEGEGYKLLPFGAGRRACPGAVLAKRIIGLTLGVLIQCFEWDRVGKEEINLTEGTGLTMPKAEPLEALCRPRRSMVDLLSSM</sequence>
<dbReference type="PRINTS" id="PR00463">
    <property type="entry name" value="EP450I"/>
</dbReference>
<proteinExistence type="inferred from homology"/>
<comment type="subcellular location">
    <subcellularLocation>
        <location evidence="1">Membrane</location>
    </subcellularLocation>
</comment>
<dbReference type="InterPro" id="IPR017972">
    <property type="entry name" value="Cyt_P450_CS"/>
</dbReference>
<keyword evidence="8 9" id="KW-0472">Membrane</keyword>
<evidence type="ECO:0000256" key="3">
    <source>
        <dbReference type="ARBA" id="ARBA00022617"/>
    </source>
</evidence>
<dbReference type="Gene3D" id="1.10.630.10">
    <property type="entry name" value="Cytochrome P450"/>
    <property type="match status" value="2"/>
</dbReference>
<dbReference type="Pfam" id="PF00067">
    <property type="entry name" value="p450"/>
    <property type="match status" value="2"/>
</dbReference>
<dbReference type="CDD" id="cd20653">
    <property type="entry name" value="CYP81"/>
    <property type="match status" value="2"/>
</dbReference>
<keyword evidence="4" id="KW-0479">Metal-binding</keyword>
<dbReference type="InterPro" id="IPR036396">
    <property type="entry name" value="Cyt_P450_sf"/>
</dbReference>
<keyword evidence="9" id="KW-0812">Transmembrane</keyword>
<accession>A0A6N2MJ99</accession>
<organism evidence="10">
    <name type="scientific">Salix viminalis</name>
    <name type="common">Common osier</name>
    <name type="synonym">Basket willow</name>
    <dbReference type="NCBI Taxonomy" id="40686"/>
    <lineage>
        <taxon>Eukaryota</taxon>
        <taxon>Viridiplantae</taxon>
        <taxon>Streptophyta</taxon>
        <taxon>Embryophyta</taxon>
        <taxon>Tracheophyta</taxon>
        <taxon>Spermatophyta</taxon>
        <taxon>Magnoliopsida</taxon>
        <taxon>eudicotyledons</taxon>
        <taxon>Gunneridae</taxon>
        <taxon>Pentapetalae</taxon>
        <taxon>rosids</taxon>
        <taxon>fabids</taxon>
        <taxon>Malpighiales</taxon>
        <taxon>Salicaceae</taxon>
        <taxon>Saliceae</taxon>
        <taxon>Salix</taxon>
    </lineage>
</organism>
<dbReference type="PANTHER" id="PTHR47947">
    <property type="entry name" value="CYTOCHROME P450 82C3-RELATED"/>
    <property type="match status" value="1"/>
</dbReference>
<dbReference type="GO" id="GO:0016020">
    <property type="term" value="C:membrane"/>
    <property type="evidence" value="ECO:0007669"/>
    <property type="project" value="UniProtKB-SubCell"/>
</dbReference>
<evidence type="ECO:0000313" key="10">
    <source>
        <dbReference type="EMBL" id="VFU54156.1"/>
    </source>
</evidence>
<keyword evidence="3" id="KW-0349">Heme</keyword>
<dbReference type="PRINTS" id="PR00385">
    <property type="entry name" value="P450"/>
</dbReference>
<evidence type="ECO:0000256" key="2">
    <source>
        <dbReference type="ARBA" id="ARBA00010617"/>
    </source>
</evidence>
<evidence type="ECO:0000256" key="9">
    <source>
        <dbReference type="SAM" id="Phobius"/>
    </source>
</evidence>
<dbReference type="InterPro" id="IPR001128">
    <property type="entry name" value="Cyt_P450"/>
</dbReference>
<evidence type="ECO:0000256" key="7">
    <source>
        <dbReference type="ARBA" id="ARBA00023033"/>
    </source>
</evidence>
<dbReference type="EMBL" id="CAADRP010001830">
    <property type="protein sequence ID" value="VFU54156.1"/>
    <property type="molecule type" value="Genomic_DNA"/>
</dbReference>
<feature type="transmembrane region" description="Helical" evidence="9">
    <location>
        <begin position="533"/>
        <end position="555"/>
    </location>
</feature>
<dbReference type="GO" id="GO:0016705">
    <property type="term" value="F:oxidoreductase activity, acting on paired donors, with incorporation or reduction of molecular oxygen"/>
    <property type="evidence" value="ECO:0007669"/>
    <property type="project" value="InterPro"/>
</dbReference>
<dbReference type="InterPro" id="IPR050651">
    <property type="entry name" value="Plant_Cytochrome_P450_Monoox"/>
</dbReference>
<dbReference type="AlphaFoldDB" id="A0A6N2MJ99"/>
<dbReference type="SUPFAM" id="SSF48264">
    <property type="entry name" value="Cytochrome P450"/>
    <property type="match status" value="2"/>
</dbReference>
<protein>
    <recommendedName>
        <fullName evidence="11">Cytochrome P450</fullName>
    </recommendedName>
</protein>
<dbReference type="GO" id="GO:0004497">
    <property type="term" value="F:monooxygenase activity"/>
    <property type="evidence" value="ECO:0007669"/>
    <property type="project" value="UniProtKB-KW"/>
</dbReference>
<dbReference type="GO" id="GO:0020037">
    <property type="term" value="F:heme binding"/>
    <property type="evidence" value="ECO:0007669"/>
    <property type="project" value="InterPro"/>
</dbReference>
<evidence type="ECO:0000256" key="8">
    <source>
        <dbReference type="ARBA" id="ARBA00023136"/>
    </source>
</evidence>
<evidence type="ECO:0000256" key="5">
    <source>
        <dbReference type="ARBA" id="ARBA00023002"/>
    </source>
</evidence>
<feature type="transmembrane region" description="Helical" evidence="9">
    <location>
        <begin position="6"/>
        <end position="23"/>
    </location>
</feature>
<evidence type="ECO:0000256" key="4">
    <source>
        <dbReference type="ARBA" id="ARBA00022723"/>
    </source>
</evidence>
<dbReference type="PANTHER" id="PTHR47947:SF20">
    <property type="entry name" value="CYTOCHROME P450 FAMILY PROTEIN"/>
    <property type="match status" value="1"/>
</dbReference>
<keyword evidence="9" id="KW-1133">Transmembrane helix</keyword>
<keyword evidence="5" id="KW-0560">Oxidoreductase</keyword>
<keyword evidence="7" id="KW-0503">Monooxygenase</keyword>
<dbReference type="GO" id="GO:0005506">
    <property type="term" value="F:iron ion binding"/>
    <property type="evidence" value="ECO:0007669"/>
    <property type="project" value="InterPro"/>
</dbReference>
<gene>
    <name evidence="10" type="ORF">SVIM_LOCUS377498</name>
</gene>
<name>A0A6N2MJ99_SALVM</name>
<evidence type="ECO:0000256" key="6">
    <source>
        <dbReference type="ARBA" id="ARBA00023004"/>
    </source>
</evidence>
<evidence type="ECO:0008006" key="11">
    <source>
        <dbReference type="Google" id="ProtNLM"/>
    </source>
</evidence>
<dbReference type="FunFam" id="1.10.630.10:FF:000023">
    <property type="entry name" value="Cytochrome P450 family protein"/>
    <property type="match status" value="2"/>
</dbReference>